<feature type="transmembrane region" description="Helical" evidence="1">
    <location>
        <begin position="12"/>
        <end position="35"/>
    </location>
</feature>
<dbReference type="RefSeq" id="WP_143892174.1">
    <property type="nucleotide sequence ID" value="NZ_CP041666.1"/>
</dbReference>
<dbReference type="Proteomes" id="UP000315215">
    <property type="component" value="Chromosome"/>
</dbReference>
<proteinExistence type="predicted"/>
<dbReference type="KEGG" id="aqt:FN924_03995"/>
<reference evidence="2 3" key="1">
    <citation type="submission" date="2019-07" db="EMBL/GenBank/DDBJ databases">
        <authorList>
            <person name="Li J."/>
        </authorList>
    </citation>
    <scope>NUCLEOTIDE SEQUENCE [LARGE SCALE GENOMIC DNA]</scope>
    <source>
        <strain evidence="2 3">TKL69</strain>
    </source>
</reference>
<keyword evidence="1" id="KW-0812">Transmembrane</keyword>
<gene>
    <name evidence="2" type="ORF">FN924_03995</name>
</gene>
<keyword evidence="1" id="KW-0472">Membrane</keyword>
<keyword evidence="1" id="KW-1133">Transmembrane helix</keyword>
<organism evidence="2 3">
    <name type="scientific">Radiobacillus deserti</name>
    <dbReference type="NCBI Taxonomy" id="2594883"/>
    <lineage>
        <taxon>Bacteria</taxon>
        <taxon>Bacillati</taxon>
        <taxon>Bacillota</taxon>
        <taxon>Bacilli</taxon>
        <taxon>Bacillales</taxon>
        <taxon>Bacillaceae</taxon>
        <taxon>Radiobacillus</taxon>
    </lineage>
</organism>
<dbReference type="EMBL" id="CP041666">
    <property type="protein sequence ID" value="QDP39424.1"/>
    <property type="molecule type" value="Genomic_DNA"/>
</dbReference>
<evidence type="ECO:0000256" key="1">
    <source>
        <dbReference type="SAM" id="Phobius"/>
    </source>
</evidence>
<evidence type="ECO:0000313" key="2">
    <source>
        <dbReference type="EMBL" id="QDP39424.1"/>
    </source>
</evidence>
<dbReference type="AlphaFoldDB" id="A0A516KDD3"/>
<name>A0A516KDD3_9BACI</name>
<sequence>MRRLWNWLSVPSVDLASLISLLIILVMVNLLIIVFPKPNLAIALGLFFPALFLGLLFFRILYLVFQQILKSKNKKVASPYFYGGMFVAIIAMNVLRALYFK</sequence>
<feature type="transmembrane region" description="Helical" evidence="1">
    <location>
        <begin position="41"/>
        <end position="65"/>
    </location>
</feature>
<feature type="transmembrane region" description="Helical" evidence="1">
    <location>
        <begin position="77"/>
        <end position="99"/>
    </location>
</feature>
<evidence type="ECO:0000313" key="3">
    <source>
        <dbReference type="Proteomes" id="UP000315215"/>
    </source>
</evidence>
<protein>
    <submittedName>
        <fullName evidence="2">Uncharacterized protein</fullName>
    </submittedName>
</protein>
<accession>A0A516KDD3</accession>
<keyword evidence="3" id="KW-1185">Reference proteome</keyword>